<dbReference type="InterPro" id="IPR046953">
    <property type="entry name" value="Spore_GerAC-like_C"/>
</dbReference>
<reference evidence="10 11" key="1">
    <citation type="submission" date="2019-12" db="EMBL/GenBank/DDBJ databases">
        <title>Whole-genome analyses of novel actinobacteria.</title>
        <authorList>
            <person name="Sahin N."/>
            <person name="Saygin H."/>
        </authorList>
    </citation>
    <scope>NUCLEOTIDE SEQUENCE [LARGE SCALE GENOMIC DNA]</scope>
    <source>
        <strain evidence="10 11">KC615</strain>
    </source>
</reference>
<dbReference type="InterPro" id="IPR057336">
    <property type="entry name" value="GerAC_N"/>
</dbReference>
<evidence type="ECO:0000256" key="5">
    <source>
        <dbReference type="ARBA" id="ARBA00023136"/>
    </source>
</evidence>
<comment type="caution">
    <text evidence="10">The sequence shown here is derived from an EMBL/GenBank/DDBJ whole genome shotgun (WGS) entry which is preliminary data.</text>
</comment>
<dbReference type="AlphaFoldDB" id="A0A6I4VVG0"/>
<dbReference type="RefSeq" id="WP_160799528.1">
    <property type="nucleotide sequence ID" value="NZ_WUUL01000001.1"/>
</dbReference>
<evidence type="ECO:0000256" key="2">
    <source>
        <dbReference type="ARBA" id="ARBA00007886"/>
    </source>
</evidence>
<keyword evidence="4" id="KW-0732">Signal</keyword>
<dbReference type="PANTHER" id="PTHR35789">
    <property type="entry name" value="SPORE GERMINATION PROTEIN B3"/>
    <property type="match status" value="1"/>
</dbReference>
<comment type="subcellular location">
    <subcellularLocation>
        <location evidence="1">Membrane</location>
        <topology evidence="1">Lipid-anchor</topology>
    </subcellularLocation>
</comment>
<dbReference type="NCBIfam" id="TIGR02887">
    <property type="entry name" value="spore_ger_x_C"/>
    <property type="match status" value="1"/>
</dbReference>
<evidence type="ECO:0000256" key="7">
    <source>
        <dbReference type="ARBA" id="ARBA00023288"/>
    </source>
</evidence>
<evidence type="ECO:0000313" key="11">
    <source>
        <dbReference type="Proteomes" id="UP000430692"/>
    </source>
</evidence>
<protein>
    <submittedName>
        <fullName evidence="10">Ger(X)C family spore germination protein</fullName>
    </submittedName>
</protein>
<comment type="similarity">
    <text evidence="2">Belongs to the GerABKC lipoprotein family.</text>
</comment>
<dbReference type="GO" id="GO:0009847">
    <property type="term" value="P:spore germination"/>
    <property type="evidence" value="ECO:0007669"/>
    <property type="project" value="InterPro"/>
</dbReference>
<evidence type="ECO:0000313" key="10">
    <source>
        <dbReference type="EMBL" id="MXQ52514.1"/>
    </source>
</evidence>
<accession>A0A6I4VVG0</accession>
<keyword evidence="3" id="KW-0309">Germination</keyword>
<dbReference type="GO" id="GO:0016020">
    <property type="term" value="C:membrane"/>
    <property type="evidence" value="ECO:0007669"/>
    <property type="project" value="UniProtKB-SubCell"/>
</dbReference>
<evidence type="ECO:0000256" key="6">
    <source>
        <dbReference type="ARBA" id="ARBA00023139"/>
    </source>
</evidence>
<keyword evidence="7" id="KW-0449">Lipoprotein</keyword>
<sequence>MRKRKLLMVVLLTMALMLTGCWSRRELNEIGLVIGLGVDKVGDEYIVSTQVVDPSEIASSKGGSGRAPVVTYKTTDKTLISAVRKLTSVTPRKLYLPHLRMFIIGETVAREGVAPVLDVLSRDHELRTDFYVIMTKGSKAHEVLSMVTPLEKVPSTYLYTMLKHTEKYWSPFSTLKIDQLDNEISSSGKETVMSAVATKGSIKEGQQKKNAENISIKNYLQYTDLGVFRQDKLIGFLNETEASGYRYVVNEIKDTVIEMPCNKTHKDVTELIHPKTIVKGKVVNHKPSIHVQVKAEANVAELQCQTNLLDRNVIKTLEKKTQKEIKGQITSALQKIQKEYHSDIFGFGEKIHQTNPREWKKFEKNWSDVFSKMPVQVSVKVEIRNFGKVNQSTPNLK</sequence>
<keyword evidence="11" id="KW-1185">Reference proteome</keyword>
<evidence type="ECO:0000259" key="8">
    <source>
        <dbReference type="Pfam" id="PF05504"/>
    </source>
</evidence>
<keyword evidence="5" id="KW-0472">Membrane</keyword>
<dbReference type="PANTHER" id="PTHR35789:SF1">
    <property type="entry name" value="SPORE GERMINATION PROTEIN B3"/>
    <property type="match status" value="1"/>
</dbReference>
<gene>
    <name evidence="10" type="ORF">GSM42_01840</name>
</gene>
<name>A0A6I4VVG0_9BACL</name>
<dbReference type="Pfam" id="PF25198">
    <property type="entry name" value="Spore_GerAC_N"/>
    <property type="match status" value="1"/>
</dbReference>
<keyword evidence="6" id="KW-0564">Palmitate</keyword>
<dbReference type="Proteomes" id="UP000430692">
    <property type="component" value="Unassembled WGS sequence"/>
</dbReference>
<dbReference type="EMBL" id="WUUL01000001">
    <property type="protein sequence ID" value="MXQ52514.1"/>
    <property type="molecule type" value="Genomic_DNA"/>
</dbReference>
<dbReference type="InterPro" id="IPR008844">
    <property type="entry name" value="Spore_GerAC-like"/>
</dbReference>
<feature type="domain" description="Spore germination protein N-terminal" evidence="9">
    <location>
        <begin position="24"/>
        <end position="196"/>
    </location>
</feature>
<dbReference type="Pfam" id="PF05504">
    <property type="entry name" value="Spore_GerAC"/>
    <property type="match status" value="1"/>
</dbReference>
<feature type="domain" description="Spore germination GerAC-like C-terminal" evidence="8">
    <location>
        <begin position="225"/>
        <end position="387"/>
    </location>
</feature>
<proteinExistence type="inferred from homology"/>
<evidence type="ECO:0000256" key="3">
    <source>
        <dbReference type="ARBA" id="ARBA00022544"/>
    </source>
</evidence>
<evidence type="ECO:0000256" key="4">
    <source>
        <dbReference type="ARBA" id="ARBA00022729"/>
    </source>
</evidence>
<evidence type="ECO:0000256" key="1">
    <source>
        <dbReference type="ARBA" id="ARBA00004635"/>
    </source>
</evidence>
<dbReference type="PROSITE" id="PS51257">
    <property type="entry name" value="PROKAR_LIPOPROTEIN"/>
    <property type="match status" value="1"/>
</dbReference>
<organism evidence="10 11">
    <name type="scientific">Shimazuella alba</name>
    <dbReference type="NCBI Taxonomy" id="2690964"/>
    <lineage>
        <taxon>Bacteria</taxon>
        <taxon>Bacillati</taxon>
        <taxon>Bacillota</taxon>
        <taxon>Bacilli</taxon>
        <taxon>Bacillales</taxon>
        <taxon>Thermoactinomycetaceae</taxon>
        <taxon>Shimazuella</taxon>
    </lineage>
</organism>
<evidence type="ECO:0000259" key="9">
    <source>
        <dbReference type="Pfam" id="PF25198"/>
    </source>
</evidence>
<dbReference type="Gene3D" id="3.30.300.210">
    <property type="entry name" value="Nutrient germinant receptor protein C, domain 3"/>
    <property type="match status" value="1"/>
</dbReference>
<dbReference type="InterPro" id="IPR038501">
    <property type="entry name" value="Spore_GerAC_C_sf"/>
</dbReference>